<protein>
    <submittedName>
        <fullName evidence="2">Uncharacterized protein</fullName>
    </submittedName>
</protein>
<sequence>MLKLLSFITVFILLLLSSADAKLKTNELSTSEVQDWAEITTARLVACYYDNSTGLFTNELKWQSGRTLETLA</sequence>
<keyword evidence="1" id="KW-0732">Signal</keyword>
<evidence type="ECO:0000256" key="1">
    <source>
        <dbReference type="SAM" id="SignalP"/>
    </source>
</evidence>
<proteinExistence type="predicted"/>
<accession>A0A820JSC7</accession>
<feature type="non-terminal residue" evidence="2">
    <location>
        <position position="72"/>
    </location>
</feature>
<name>A0A820JSC7_9BILA</name>
<evidence type="ECO:0000313" key="2">
    <source>
        <dbReference type="EMBL" id="CAF4330477.1"/>
    </source>
</evidence>
<dbReference type="AlphaFoldDB" id="A0A820JSC7"/>
<comment type="caution">
    <text evidence="2">The sequence shown here is derived from an EMBL/GenBank/DDBJ whole genome shotgun (WGS) entry which is preliminary data.</text>
</comment>
<gene>
    <name evidence="2" type="ORF">OXD698_LOCUS47665</name>
</gene>
<reference evidence="2" key="1">
    <citation type="submission" date="2021-02" db="EMBL/GenBank/DDBJ databases">
        <authorList>
            <person name="Nowell W R."/>
        </authorList>
    </citation>
    <scope>NUCLEOTIDE SEQUENCE</scope>
</reference>
<dbReference type="Proteomes" id="UP000663844">
    <property type="component" value="Unassembled WGS sequence"/>
</dbReference>
<evidence type="ECO:0000313" key="3">
    <source>
        <dbReference type="Proteomes" id="UP000663844"/>
    </source>
</evidence>
<feature type="chain" id="PRO_5032633800" evidence="1">
    <location>
        <begin position="22"/>
        <end position="72"/>
    </location>
</feature>
<feature type="signal peptide" evidence="1">
    <location>
        <begin position="1"/>
        <end position="21"/>
    </location>
</feature>
<organism evidence="2 3">
    <name type="scientific">Adineta steineri</name>
    <dbReference type="NCBI Taxonomy" id="433720"/>
    <lineage>
        <taxon>Eukaryota</taxon>
        <taxon>Metazoa</taxon>
        <taxon>Spiralia</taxon>
        <taxon>Gnathifera</taxon>
        <taxon>Rotifera</taxon>
        <taxon>Eurotatoria</taxon>
        <taxon>Bdelloidea</taxon>
        <taxon>Adinetida</taxon>
        <taxon>Adinetidae</taxon>
        <taxon>Adineta</taxon>
    </lineage>
</organism>
<dbReference type="EMBL" id="CAJOAZ010018855">
    <property type="protein sequence ID" value="CAF4330477.1"/>
    <property type="molecule type" value="Genomic_DNA"/>
</dbReference>